<evidence type="ECO:0000313" key="2">
    <source>
        <dbReference type="Proteomes" id="UP001499986"/>
    </source>
</evidence>
<name>A0ABN3JC34_9ACTN</name>
<evidence type="ECO:0000313" key="1">
    <source>
        <dbReference type="EMBL" id="GAA2426076.1"/>
    </source>
</evidence>
<dbReference type="EMBL" id="BAAASE010000017">
    <property type="protein sequence ID" value="GAA2426076.1"/>
    <property type="molecule type" value="Genomic_DNA"/>
</dbReference>
<keyword evidence="2" id="KW-1185">Reference proteome</keyword>
<sequence length="106" mass="11321">MTGQRPYAVRLSPPAAKVLAALPEREEQMVLDVLDAAAGHPWGFPQRDAGDLEGEDVHRVCRPAVGHLLRQPCAQTPVRPGTSSGSGNLHAFGPKACDVGWFSTHT</sequence>
<protein>
    <submittedName>
        <fullName evidence="1">Uncharacterized protein</fullName>
    </submittedName>
</protein>
<proteinExistence type="predicted"/>
<reference evidence="1 2" key="1">
    <citation type="journal article" date="2019" name="Int. J. Syst. Evol. Microbiol.">
        <title>The Global Catalogue of Microorganisms (GCM) 10K type strain sequencing project: providing services to taxonomists for standard genome sequencing and annotation.</title>
        <authorList>
            <consortium name="The Broad Institute Genomics Platform"/>
            <consortium name="The Broad Institute Genome Sequencing Center for Infectious Disease"/>
            <person name="Wu L."/>
            <person name="Ma J."/>
        </authorList>
    </citation>
    <scope>NUCLEOTIDE SEQUENCE [LARGE SCALE GENOMIC DNA]</scope>
    <source>
        <strain evidence="1 2">JCM 4358</strain>
    </source>
</reference>
<dbReference type="Proteomes" id="UP001499986">
    <property type="component" value="Unassembled WGS sequence"/>
</dbReference>
<gene>
    <name evidence="1" type="ORF">GCM10010255_80330</name>
</gene>
<accession>A0ABN3JC34</accession>
<organism evidence="1 2">
    <name type="scientific">Streptomyces coeruleofuscus</name>
    <dbReference type="NCBI Taxonomy" id="66879"/>
    <lineage>
        <taxon>Bacteria</taxon>
        <taxon>Bacillati</taxon>
        <taxon>Actinomycetota</taxon>
        <taxon>Actinomycetes</taxon>
        <taxon>Kitasatosporales</taxon>
        <taxon>Streptomycetaceae</taxon>
        <taxon>Streptomyces</taxon>
    </lineage>
</organism>
<comment type="caution">
    <text evidence="1">The sequence shown here is derived from an EMBL/GenBank/DDBJ whole genome shotgun (WGS) entry which is preliminary data.</text>
</comment>